<keyword evidence="2" id="KW-1185">Reference proteome</keyword>
<proteinExistence type="predicted"/>
<accession>A0ABX0IPG8</accession>
<gene>
    <name evidence="1" type="ORF">FIA58_003310</name>
</gene>
<protein>
    <recommendedName>
        <fullName evidence="3">Lipoprotein</fullName>
    </recommendedName>
</protein>
<evidence type="ECO:0008006" key="3">
    <source>
        <dbReference type="Google" id="ProtNLM"/>
    </source>
</evidence>
<evidence type="ECO:0000313" key="2">
    <source>
        <dbReference type="Proteomes" id="UP000817854"/>
    </source>
</evidence>
<evidence type="ECO:0000313" key="1">
    <source>
        <dbReference type="EMBL" id="NHN24694.1"/>
    </source>
</evidence>
<name>A0ABX0IPG8_9FLAO</name>
<dbReference type="EMBL" id="VEVQ02000002">
    <property type="protein sequence ID" value="NHN24694.1"/>
    <property type="molecule type" value="Genomic_DNA"/>
</dbReference>
<organism evidence="1 2">
    <name type="scientific">Flavobacterium jejuense</name>
    <dbReference type="NCBI Taxonomy" id="1544455"/>
    <lineage>
        <taxon>Bacteria</taxon>
        <taxon>Pseudomonadati</taxon>
        <taxon>Bacteroidota</taxon>
        <taxon>Flavobacteriia</taxon>
        <taxon>Flavobacteriales</taxon>
        <taxon>Flavobacteriaceae</taxon>
        <taxon>Flavobacterium</taxon>
    </lineage>
</organism>
<dbReference type="RefSeq" id="WP_140960023.1">
    <property type="nucleotide sequence ID" value="NZ_VEVQ02000002.1"/>
</dbReference>
<reference evidence="1" key="1">
    <citation type="submission" date="2019-05" db="EMBL/GenBank/DDBJ databases">
        <authorList>
            <person name="Lianzixin W."/>
        </authorList>
    </citation>
    <scope>NUCLEOTIDE SEQUENCE</scope>
    <source>
        <strain evidence="1">EC11</strain>
    </source>
</reference>
<sequence>MRDKRNHLSILLVLLIYFSCKNESRDPVINKIGRNENQLDTLLNTNDYLILGKKTTKVKVVQKDKIDDFPTYEVLIGYRDDVIIAEKISFNEVEIYRKNNPKTFFEDYKVAIYKGKLSEPDFSTNLQAKRFKTNIKKECANGINFAGHYTLITWGCGSPCQSGVLVDRKTGKIYGGYGTSLGSKFKKDSRMIIKNIGALDTITNLIKVCAYCEVSQEIWTDTEFKVVE</sequence>
<reference evidence="1" key="2">
    <citation type="submission" date="2020-02" db="EMBL/GenBank/DDBJ databases">
        <title>Flavobacterium profundi sp. nov., isolated from a deep-sea seamount.</title>
        <authorList>
            <person name="Zhang D.-C."/>
        </authorList>
    </citation>
    <scope>NUCLEOTIDE SEQUENCE</scope>
    <source>
        <strain evidence="1">EC11</strain>
    </source>
</reference>
<dbReference type="Proteomes" id="UP000817854">
    <property type="component" value="Unassembled WGS sequence"/>
</dbReference>
<comment type="caution">
    <text evidence="1">The sequence shown here is derived from an EMBL/GenBank/DDBJ whole genome shotgun (WGS) entry which is preliminary data.</text>
</comment>